<dbReference type="InterPro" id="IPR009061">
    <property type="entry name" value="DNA-bd_dom_put_sf"/>
</dbReference>
<comment type="caution">
    <text evidence="2">The sequence shown here is derived from an EMBL/GenBank/DDBJ whole genome shotgun (WGS) entry which is preliminary data.</text>
</comment>
<accession>A0A1S9P8I5</accession>
<proteinExistence type="predicted"/>
<gene>
    <name evidence="2" type="ORF">BC343_16480</name>
</gene>
<dbReference type="SUPFAM" id="SSF46955">
    <property type="entry name" value="Putative DNA-binding domain"/>
    <property type="match status" value="1"/>
</dbReference>
<keyword evidence="3" id="KW-1185">Reference proteome</keyword>
<dbReference type="InterPro" id="IPR010093">
    <property type="entry name" value="SinI_DNA-bd"/>
</dbReference>
<feature type="domain" description="Helix-turn-helix" evidence="1">
    <location>
        <begin position="10"/>
        <end position="56"/>
    </location>
</feature>
<evidence type="ECO:0000313" key="2">
    <source>
        <dbReference type="EMBL" id="OOQ57229.1"/>
    </source>
</evidence>
<dbReference type="NCBIfam" id="TIGR01764">
    <property type="entry name" value="excise"/>
    <property type="match status" value="1"/>
</dbReference>
<dbReference type="GO" id="GO:0003677">
    <property type="term" value="F:DNA binding"/>
    <property type="evidence" value="ECO:0007669"/>
    <property type="project" value="InterPro"/>
</dbReference>
<dbReference type="STRING" id="1792845.BC343_16480"/>
<organism evidence="2 3">
    <name type="scientific">Mucilaginibacter pedocola</name>
    <dbReference type="NCBI Taxonomy" id="1792845"/>
    <lineage>
        <taxon>Bacteria</taxon>
        <taxon>Pseudomonadati</taxon>
        <taxon>Bacteroidota</taxon>
        <taxon>Sphingobacteriia</taxon>
        <taxon>Sphingobacteriales</taxon>
        <taxon>Sphingobacteriaceae</taxon>
        <taxon>Mucilaginibacter</taxon>
    </lineage>
</organism>
<dbReference type="EMBL" id="MBTF01000037">
    <property type="protein sequence ID" value="OOQ57229.1"/>
    <property type="molecule type" value="Genomic_DNA"/>
</dbReference>
<dbReference type="Pfam" id="PF12728">
    <property type="entry name" value="HTH_17"/>
    <property type="match status" value="1"/>
</dbReference>
<dbReference type="InterPro" id="IPR041657">
    <property type="entry name" value="HTH_17"/>
</dbReference>
<evidence type="ECO:0000313" key="3">
    <source>
        <dbReference type="Proteomes" id="UP000189739"/>
    </source>
</evidence>
<protein>
    <recommendedName>
        <fullName evidence="1">Helix-turn-helix domain-containing protein</fullName>
    </recommendedName>
</protein>
<evidence type="ECO:0000259" key="1">
    <source>
        <dbReference type="Pfam" id="PF12728"/>
    </source>
</evidence>
<dbReference type="AlphaFoldDB" id="A0A1S9P8I5"/>
<name>A0A1S9P8I5_9SPHI</name>
<dbReference type="Proteomes" id="UP000189739">
    <property type="component" value="Unassembled WGS sequence"/>
</dbReference>
<sequence>MPKIETNEGYLSVSEAGELIKLKPGTIYNLVNQNKIPYHKSGKRVLFKRSELAAWLITGEVHSSE</sequence>
<reference evidence="2 3" key="1">
    <citation type="submission" date="2016-07" db="EMBL/GenBank/DDBJ databases">
        <title>Genomic analysis of zinc-resistant bacterium Mucilaginibacter pedocola TBZ30.</title>
        <authorList>
            <person name="Huang J."/>
            <person name="Tang J."/>
        </authorList>
    </citation>
    <scope>NUCLEOTIDE SEQUENCE [LARGE SCALE GENOMIC DNA]</scope>
    <source>
        <strain evidence="2 3">TBZ30</strain>
    </source>
</reference>